<dbReference type="Proteomes" id="UP000285961">
    <property type="component" value="Unassembled WGS sequence"/>
</dbReference>
<dbReference type="InterPro" id="IPR014144">
    <property type="entry name" value="LigD_PE_domain"/>
</dbReference>
<keyword evidence="3" id="KW-0436">Ligase</keyword>
<protein>
    <recommendedName>
        <fullName evidence="2">DNA ligase (ATP)</fullName>
        <ecNumber evidence="2">6.5.1.1</ecNumber>
    </recommendedName>
</protein>
<dbReference type="InterPro" id="IPR050191">
    <property type="entry name" value="ATP-dep_DNA_ligase"/>
</dbReference>
<evidence type="ECO:0000256" key="2">
    <source>
        <dbReference type="ARBA" id="ARBA00012727"/>
    </source>
</evidence>
<dbReference type="GO" id="GO:0005524">
    <property type="term" value="F:ATP binding"/>
    <property type="evidence" value="ECO:0007669"/>
    <property type="project" value="InterPro"/>
</dbReference>
<dbReference type="InterPro" id="IPR012309">
    <property type="entry name" value="DNA_ligase_ATP-dep_C"/>
</dbReference>
<dbReference type="PANTHER" id="PTHR45674:SF4">
    <property type="entry name" value="DNA LIGASE 1"/>
    <property type="match status" value="1"/>
</dbReference>
<dbReference type="InterPro" id="IPR012340">
    <property type="entry name" value="NA-bd_OB-fold"/>
</dbReference>
<dbReference type="CDD" id="cd07906">
    <property type="entry name" value="Adenylation_DNA_ligase_LigD_LigC"/>
    <property type="match status" value="1"/>
</dbReference>
<dbReference type="PANTHER" id="PTHR45674">
    <property type="entry name" value="DNA LIGASE 1/3 FAMILY MEMBER"/>
    <property type="match status" value="1"/>
</dbReference>
<dbReference type="GO" id="GO:0006310">
    <property type="term" value="P:DNA recombination"/>
    <property type="evidence" value="ECO:0007669"/>
    <property type="project" value="InterPro"/>
</dbReference>
<dbReference type="SUPFAM" id="SSF56091">
    <property type="entry name" value="DNA ligase/mRNA capping enzyme, catalytic domain"/>
    <property type="match status" value="1"/>
</dbReference>
<dbReference type="Pfam" id="PF01068">
    <property type="entry name" value="DNA_ligase_A_M"/>
    <property type="match status" value="1"/>
</dbReference>
<dbReference type="PROSITE" id="PS50160">
    <property type="entry name" value="DNA_LIGASE_A3"/>
    <property type="match status" value="1"/>
</dbReference>
<dbReference type="CDD" id="cd07971">
    <property type="entry name" value="OBF_DNA_ligase_LigD"/>
    <property type="match status" value="1"/>
</dbReference>
<evidence type="ECO:0000256" key="1">
    <source>
        <dbReference type="ARBA" id="ARBA00007572"/>
    </source>
</evidence>
<dbReference type="Gene3D" id="3.30.1490.70">
    <property type="match status" value="1"/>
</dbReference>
<dbReference type="NCBIfam" id="TIGR02777">
    <property type="entry name" value="LigD_PE_dom"/>
    <property type="match status" value="1"/>
</dbReference>
<dbReference type="NCBIfam" id="TIGR02779">
    <property type="entry name" value="NHEJ_ligase_lig"/>
    <property type="match status" value="1"/>
</dbReference>
<dbReference type="GO" id="GO:0006281">
    <property type="term" value="P:DNA repair"/>
    <property type="evidence" value="ECO:0007669"/>
    <property type="project" value="InterPro"/>
</dbReference>
<dbReference type="InterPro" id="IPR014146">
    <property type="entry name" value="LigD_ligase_dom"/>
</dbReference>
<dbReference type="Gene3D" id="2.40.50.140">
    <property type="entry name" value="Nucleic acid-binding proteins"/>
    <property type="match status" value="1"/>
</dbReference>
<evidence type="ECO:0000256" key="4">
    <source>
        <dbReference type="ARBA" id="ARBA00034003"/>
    </source>
</evidence>
<comment type="caution">
    <text evidence="6">The sequence shown here is derived from an EMBL/GenBank/DDBJ whole genome shotgun (WGS) entry which is preliminary data.</text>
</comment>
<gene>
    <name evidence="6" type="ORF">C4532_03710</name>
</gene>
<evidence type="ECO:0000256" key="3">
    <source>
        <dbReference type="ARBA" id="ARBA00022598"/>
    </source>
</evidence>
<dbReference type="SUPFAM" id="SSF50249">
    <property type="entry name" value="Nucleic acid-binding proteins"/>
    <property type="match status" value="1"/>
</dbReference>
<evidence type="ECO:0000313" key="7">
    <source>
        <dbReference type="Proteomes" id="UP000285961"/>
    </source>
</evidence>
<organism evidence="6 7">
    <name type="scientific">Candidatus Abyssobacteria bacterium SURF_17</name>
    <dbReference type="NCBI Taxonomy" id="2093361"/>
    <lineage>
        <taxon>Bacteria</taxon>
        <taxon>Pseudomonadati</taxon>
        <taxon>Candidatus Hydrogenedentota</taxon>
        <taxon>Candidatus Abyssobacteria</taxon>
    </lineage>
</organism>
<evidence type="ECO:0000259" key="5">
    <source>
        <dbReference type="PROSITE" id="PS50160"/>
    </source>
</evidence>
<dbReference type="AlphaFoldDB" id="A0A419F653"/>
<comment type="catalytic activity">
    <reaction evidence="4">
        <text>ATP + (deoxyribonucleotide)n-3'-hydroxyl + 5'-phospho-(deoxyribonucleotide)m = (deoxyribonucleotide)n+m + AMP + diphosphate.</text>
        <dbReference type="EC" id="6.5.1.1"/>
    </reaction>
</comment>
<dbReference type="EMBL" id="QZKI01000022">
    <property type="protein sequence ID" value="RJP73939.1"/>
    <property type="molecule type" value="Genomic_DNA"/>
</dbReference>
<accession>A0A419F653</accession>
<dbReference type="Gene3D" id="3.30.470.30">
    <property type="entry name" value="DNA ligase/mRNA capping enzyme"/>
    <property type="match status" value="1"/>
</dbReference>
<dbReference type="Pfam" id="PF13298">
    <property type="entry name" value="LigD_N"/>
    <property type="match status" value="1"/>
</dbReference>
<comment type="similarity">
    <text evidence="1">Belongs to the ATP-dependent DNA ligase family.</text>
</comment>
<dbReference type="Pfam" id="PF04679">
    <property type="entry name" value="DNA_ligase_A_C"/>
    <property type="match status" value="1"/>
</dbReference>
<evidence type="ECO:0000313" key="6">
    <source>
        <dbReference type="EMBL" id="RJP73939.1"/>
    </source>
</evidence>
<dbReference type="EC" id="6.5.1.1" evidence="2"/>
<reference evidence="6 7" key="1">
    <citation type="journal article" date="2017" name="ISME J.">
        <title>Energy and carbon metabolisms in a deep terrestrial subsurface fluid microbial community.</title>
        <authorList>
            <person name="Momper L."/>
            <person name="Jungbluth S.P."/>
            <person name="Lee M.D."/>
            <person name="Amend J.P."/>
        </authorList>
    </citation>
    <scope>NUCLEOTIDE SEQUENCE [LARGE SCALE GENOMIC DNA]</scope>
    <source>
        <strain evidence="6">SURF_17</strain>
    </source>
</reference>
<dbReference type="InterPro" id="IPR012310">
    <property type="entry name" value="DNA_ligase_ATP-dep_cent"/>
</dbReference>
<sequence>MNLSRGRGARPCAPTNNADVWESFAHMALKEYKSKRKFEKTPEPKPARGRKADHLIFVVQKHAARALHYDLRLELEGVLKSWAVPKGPSLNPSVKRLAVMVEDHPFDYKDFEGVIPEGNYGAGSVIIWDRGFYQHPSAKDRKESEKLLLDGLRKGNVKFVVAGEKLRGEFALVKTGKDGKSWLLLKKKDQYATKDEILKKNRSIVSHKTLEDISEAKPTKSSEQKRVSRIRLREAMESEDLRDAPVKKVPSAIKPMLATLIKKPFDHPDWIFEVKWDGYRTIADIRNGNVSLYSRNQISFNKRFAPIADSLREFGFEAVLDGEIVVVDDQGRPNFQMLRHHQKSGSGHLLYYVFDLLYFRGHDLTNLPLLRRKELLKKILPAGSNIRFSDHVWEEGVSFFHAAREKGLEGIIAKHSQSTYRMGKRSRQWLKVKTHLTQEAVIAGFTEPRGRRRHFGALVLGVYDGNDLISIGHCGSGFSAKDLKAIREKMDPLIRKKCPFGVEPETNAAVTWLKPKLVCEVSFPGWTEDAVMRQPVFVRLREDKAARDVAREKPKRKPGMKNET</sequence>
<proteinExistence type="inferred from homology"/>
<feature type="domain" description="ATP-dependent DNA ligase family profile" evidence="5">
    <location>
        <begin position="342"/>
        <end position="477"/>
    </location>
</feature>
<dbReference type="GO" id="GO:0003910">
    <property type="term" value="F:DNA ligase (ATP) activity"/>
    <property type="evidence" value="ECO:0007669"/>
    <property type="project" value="UniProtKB-EC"/>
</dbReference>
<name>A0A419F653_9BACT</name>